<evidence type="ECO:0000256" key="1">
    <source>
        <dbReference type="ARBA" id="ARBA00022741"/>
    </source>
</evidence>
<feature type="transmembrane region" description="Helical" evidence="4">
    <location>
        <begin position="172"/>
        <end position="194"/>
    </location>
</feature>
<accession>A0ABQ8V0F1</accession>
<keyword evidence="1 3" id="KW-0547">Nucleotide-binding</keyword>
<keyword evidence="4" id="KW-1133">Transmembrane helix</keyword>
<dbReference type="CDD" id="cd01850">
    <property type="entry name" value="CDC_Septin"/>
    <property type="match status" value="1"/>
</dbReference>
<dbReference type="Proteomes" id="UP001150217">
    <property type="component" value="Unassembled WGS sequence"/>
</dbReference>
<dbReference type="SUPFAM" id="SSF52540">
    <property type="entry name" value="P-loop containing nucleoside triphosphate hydrolases"/>
    <property type="match status" value="1"/>
</dbReference>
<evidence type="ECO:0000256" key="2">
    <source>
        <dbReference type="ARBA" id="ARBA00023134"/>
    </source>
</evidence>
<organism evidence="6 7">
    <name type="scientific">Lentinula lateritia</name>
    <dbReference type="NCBI Taxonomy" id="40482"/>
    <lineage>
        <taxon>Eukaryota</taxon>
        <taxon>Fungi</taxon>
        <taxon>Dikarya</taxon>
        <taxon>Basidiomycota</taxon>
        <taxon>Agaricomycotina</taxon>
        <taxon>Agaricomycetes</taxon>
        <taxon>Agaricomycetidae</taxon>
        <taxon>Agaricales</taxon>
        <taxon>Marasmiineae</taxon>
        <taxon>Omphalotaceae</taxon>
        <taxon>Lentinula</taxon>
    </lineage>
</organism>
<gene>
    <name evidence="6" type="ORF">C8R41DRAFT_44244</name>
</gene>
<keyword evidence="4" id="KW-0812">Transmembrane</keyword>
<dbReference type="InterPro" id="IPR016491">
    <property type="entry name" value="Septin"/>
</dbReference>
<protein>
    <submittedName>
        <fullName evidence="6">Septin-domain-containing protein</fullName>
    </submittedName>
</protein>
<name>A0ABQ8V0F1_9AGAR</name>
<dbReference type="Gene3D" id="3.40.50.300">
    <property type="entry name" value="P-loop containing nucleotide triphosphate hydrolases"/>
    <property type="match status" value="1"/>
</dbReference>
<dbReference type="Pfam" id="PF00735">
    <property type="entry name" value="Septin"/>
    <property type="match status" value="3"/>
</dbReference>
<comment type="caution">
    <text evidence="6">The sequence shown here is derived from an EMBL/GenBank/DDBJ whole genome shotgun (WGS) entry which is preliminary data.</text>
</comment>
<keyword evidence="2 3" id="KW-0342">GTP-binding</keyword>
<keyword evidence="4" id="KW-0472">Membrane</keyword>
<dbReference type="PIRSF" id="PIRSF006698">
    <property type="entry name" value="Septin"/>
    <property type="match status" value="1"/>
</dbReference>
<evidence type="ECO:0000259" key="5">
    <source>
        <dbReference type="PROSITE" id="PS51719"/>
    </source>
</evidence>
<dbReference type="EMBL" id="JANVFT010000103">
    <property type="protein sequence ID" value="KAJ4468027.1"/>
    <property type="molecule type" value="Genomic_DNA"/>
</dbReference>
<reference evidence="6" key="1">
    <citation type="submission" date="2022-08" db="EMBL/GenBank/DDBJ databases">
        <title>A Global Phylogenomic Analysis of the Shiitake Genus Lentinula.</title>
        <authorList>
            <consortium name="DOE Joint Genome Institute"/>
            <person name="Sierra-Patev S."/>
            <person name="Min B."/>
            <person name="Naranjo-Ortiz M."/>
            <person name="Looney B."/>
            <person name="Konkel Z."/>
            <person name="Slot J.C."/>
            <person name="Sakamoto Y."/>
            <person name="Steenwyk J.L."/>
            <person name="Rokas A."/>
            <person name="Carro J."/>
            <person name="Camarero S."/>
            <person name="Ferreira P."/>
            <person name="Molpeceres G."/>
            <person name="Ruiz-Duenas F.J."/>
            <person name="Serrano A."/>
            <person name="Henrissat B."/>
            <person name="Drula E."/>
            <person name="Hughes K.W."/>
            <person name="Mata J.L."/>
            <person name="Ishikawa N.K."/>
            <person name="Vargas-Isla R."/>
            <person name="Ushijima S."/>
            <person name="Smith C.A."/>
            <person name="Ahrendt S."/>
            <person name="Andreopoulos W."/>
            <person name="He G."/>
            <person name="Labutti K."/>
            <person name="Lipzen A."/>
            <person name="Ng V."/>
            <person name="Riley R."/>
            <person name="Sandor L."/>
            <person name="Barry K."/>
            <person name="Martinez A.T."/>
            <person name="Xiao Y."/>
            <person name="Gibbons J.G."/>
            <person name="Terashima K."/>
            <person name="Grigoriev I.V."/>
            <person name="Hibbett D.S."/>
        </authorList>
    </citation>
    <scope>NUCLEOTIDE SEQUENCE</scope>
    <source>
        <strain evidence="6">RHP3577 ss4</strain>
    </source>
</reference>
<dbReference type="PANTHER" id="PTHR18884">
    <property type="entry name" value="SEPTIN"/>
    <property type="match status" value="1"/>
</dbReference>
<feature type="transmembrane region" description="Helical" evidence="4">
    <location>
        <begin position="453"/>
        <end position="473"/>
    </location>
</feature>
<dbReference type="InterPro" id="IPR030379">
    <property type="entry name" value="G_SEPTIN_dom"/>
</dbReference>
<sequence>MPPNITKRRRSKAKGVGFTVMVVGASGTGRTTFVNTLCESEVLPHKDCDNPETAALETGLAIKPVNVGTFIPLVCVQSAVLCSSLSLAAQLLEIFRRNLLITTPLFASSDIEEDGLRINLTIVDTPGFGDNVNNDLAYVNLSYSSTLALLAGFILIHAAITFHGKGTWNRQIAFTSNVVIEEIASCAFFILLLLSRMILTRDVFMNFSFQEIVNYLERQYDDILAEQSRIKRNPRFRDNRVHCLLYFIPPTGHYLREIDVELMQKLSHRVNVIPVIGRSDSLTLSELKAFKKRVMEDISHFDIPVYNFPYDVEEDDEDTIQENQELRSLLPFAIMGSEEEVEIDGEYVRARVYPWGVAIVDDPEHSDFSRLRGAILGTHLQDLKSLTEDVLYETYRTEKLSRTTGSYMEARESTMLPAEDLANQSVRLKEEQLRKEEEKVHPEIRSISQLTPFFLLSFTIPPFLSSMFMFSVLSSPPFQLREIELRVQREIHEKRQQLLAKEESLRNLESRLAAQGSDSILGTPILDTPVNFVNF</sequence>
<evidence type="ECO:0000313" key="7">
    <source>
        <dbReference type="Proteomes" id="UP001150217"/>
    </source>
</evidence>
<keyword evidence="7" id="KW-1185">Reference proteome</keyword>
<evidence type="ECO:0000256" key="3">
    <source>
        <dbReference type="RuleBase" id="RU004560"/>
    </source>
</evidence>
<dbReference type="PROSITE" id="PS51719">
    <property type="entry name" value="G_SEPTIN"/>
    <property type="match status" value="1"/>
</dbReference>
<evidence type="ECO:0000313" key="6">
    <source>
        <dbReference type="EMBL" id="KAJ4468027.1"/>
    </source>
</evidence>
<dbReference type="InterPro" id="IPR027417">
    <property type="entry name" value="P-loop_NTPase"/>
</dbReference>
<evidence type="ECO:0000256" key="4">
    <source>
        <dbReference type="SAM" id="Phobius"/>
    </source>
</evidence>
<feature type="transmembrane region" description="Helical" evidence="4">
    <location>
        <begin position="141"/>
        <end position="160"/>
    </location>
</feature>
<feature type="domain" description="Septin-type G" evidence="5">
    <location>
        <begin position="14"/>
        <end position="402"/>
    </location>
</feature>
<comment type="similarity">
    <text evidence="3">Belongs to the TRAFAC class TrmE-Era-EngA-EngB-Septin-like GTPase superfamily. Septin GTPase family.</text>
</comment>
<proteinExistence type="inferred from homology"/>